<keyword evidence="1" id="KW-1133">Transmembrane helix</keyword>
<dbReference type="AlphaFoldDB" id="X6NGU2"/>
<sequence length="250" mass="28626">MSMILPLGQGIVPHLIGANGKNIKYIINRSNGLLVRFQHSRTGLLTSSMADGVYMYGNKFQIADGLRGICEILDVFTTRSNTYFFKCAPSSDFGKLQLLYEKISELGVNSDTTLFTKRLFRQALESIPNINPLLFVPWNEQVRHKLISEQQTTTRGQTHKQEIQTDFVKSNTTTLAPSSGQSCLFDLVFDHCKSKKFEGIRWIDLSVRFHCNVFPMTEFRAVFPVCFFSLFVSICLKMYLFQICTEHLFF</sequence>
<evidence type="ECO:0000256" key="1">
    <source>
        <dbReference type="SAM" id="Phobius"/>
    </source>
</evidence>
<accession>X6NGU2</accession>
<gene>
    <name evidence="2" type="ORF">RFI_12015</name>
</gene>
<keyword evidence="3" id="KW-1185">Reference proteome</keyword>
<evidence type="ECO:0008006" key="4">
    <source>
        <dbReference type="Google" id="ProtNLM"/>
    </source>
</evidence>
<comment type="caution">
    <text evidence="2">The sequence shown here is derived from an EMBL/GenBank/DDBJ whole genome shotgun (WGS) entry which is preliminary data.</text>
</comment>
<dbReference type="Proteomes" id="UP000023152">
    <property type="component" value="Unassembled WGS sequence"/>
</dbReference>
<evidence type="ECO:0000313" key="2">
    <source>
        <dbReference type="EMBL" id="ETO25128.1"/>
    </source>
</evidence>
<dbReference type="EMBL" id="ASPP01008734">
    <property type="protein sequence ID" value="ETO25128.1"/>
    <property type="molecule type" value="Genomic_DNA"/>
</dbReference>
<organism evidence="2 3">
    <name type="scientific">Reticulomyxa filosa</name>
    <dbReference type="NCBI Taxonomy" id="46433"/>
    <lineage>
        <taxon>Eukaryota</taxon>
        <taxon>Sar</taxon>
        <taxon>Rhizaria</taxon>
        <taxon>Retaria</taxon>
        <taxon>Foraminifera</taxon>
        <taxon>Monothalamids</taxon>
        <taxon>Reticulomyxidae</taxon>
        <taxon>Reticulomyxa</taxon>
    </lineage>
</organism>
<protein>
    <recommendedName>
        <fullName evidence="4">K Homology domain-containing protein</fullName>
    </recommendedName>
</protein>
<name>X6NGU2_RETFI</name>
<evidence type="ECO:0000313" key="3">
    <source>
        <dbReference type="Proteomes" id="UP000023152"/>
    </source>
</evidence>
<dbReference type="SUPFAM" id="SSF54791">
    <property type="entry name" value="Eukaryotic type KH-domain (KH-domain type I)"/>
    <property type="match status" value="1"/>
</dbReference>
<dbReference type="GO" id="GO:0003723">
    <property type="term" value="F:RNA binding"/>
    <property type="evidence" value="ECO:0007669"/>
    <property type="project" value="InterPro"/>
</dbReference>
<dbReference type="InterPro" id="IPR036612">
    <property type="entry name" value="KH_dom_type_1_sf"/>
</dbReference>
<keyword evidence="1" id="KW-0812">Transmembrane</keyword>
<keyword evidence="1" id="KW-0472">Membrane</keyword>
<feature type="transmembrane region" description="Helical" evidence="1">
    <location>
        <begin position="221"/>
        <end position="240"/>
    </location>
</feature>
<proteinExistence type="predicted"/>
<reference evidence="2 3" key="1">
    <citation type="journal article" date="2013" name="Curr. Biol.">
        <title>The Genome of the Foraminiferan Reticulomyxa filosa.</title>
        <authorList>
            <person name="Glockner G."/>
            <person name="Hulsmann N."/>
            <person name="Schleicher M."/>
            <person name="Noegel A.A."/>
            <person name="Eichinger L."/>
            <person name="Gallinger C."/>
            <person name="Pawlowski J."/>
            <person name="Sierra R."/>
            <person name="Euteneuer U."/>
            <person name="Pillet L."/>
            <person name="Moustafa A."/>
            <person name="Platzer M."/>
            <person name="Groth M."/>
            <person name="Szafranski K."/>
            <person name="Schliwa M."/>
        </authorList>
    </citation>
    <scope>NUCLEOTIDE SEQUENCE [LARGE SCALE GENOMIC DNA]</scope>
</reference>